<keyword evidence="2" id="KW-0413">Isomerase</keyword>
<dbReference type="SUPFAM" id="SSF52096">
    <property type="entry name" value="ClpP/crotonase"/>
    <property type="match status" value="1"/>
</dbReference>
<dbReference type="GO" id="GO:0016853">
    <property type="term" value="F:isomerase activity"/>
    <property type="evidence" value="ECO:0007669"/>
    <property type="project" value="UniProtKB-KW"/>
</dbReference>
<comment type="similarity">
    <text evidence="1">Belongs to the enoyl-CoA hydratase/isomerase family.</text>
</comment>
<sequence length="262" mass="27874">MEQPILITRDGPVMHITLNRPHRRNALSLALVAELDRAMEELESSDTFRVVVLRGAGGHFCAGLDLVEVAEDQLSAEQRLEAQLRRNADMGARLLRLASLPQVVVARIQGSAFAGGLGFNCAADIAIADASAKFCAPEVLRGLVAAQILPWITRRVGRSQAQRLVLQAQVLDAQAAAKIGLVHEVFADEAALDAGLDAILKDLRRGSPQAMAETKKLLAALGEISPAGYAAAGAQAFARCAVGDAVEGIAAFRERRKPGWES</sequence>
<reference evidence="2 3" key="1">
    <citation type="submission" date="2019-01" db="EMBL/GenBank/DDBJ databases">
        <authorList>
            <person name="Chen W.-M."/>
        </authorList>
    </citation>
    <scope>NUCLEOTIDE SEQUENCE [LARGE SCALE GENOMIC DNA]</scope>
    <source>
        <strain evidence="2 3">CCP-6</strain>
    </source>
</reference>
<accession>A0A437LW68</accession>
<dbReference type="InterPro" id="IPR001753">
    <property type="entry name" value="Enoyl-CoA_hydra/iso"/>
</dbReference>
<dbReference type="CDD" id="cd06558">
    <property type="entry name" value="crotonase-like"/>
    <property type="match status" value="1"/>
</dbReference>
<protein>
    <submittedName>
        <fullName evidence="2">Enoyl-CoA hydratase/isomerase family protein</fullName>
    </submittedName>
</protein>
<organism evidence="2 3">
    <name type="scientific">Rhodovarius crocodyli</name>
    <dbReference type="NCBI Taxonomy" id="1979269"/>
    <lineage>
        <taxon>Bacteria</taxon>
        <taxon>Pseudomonadati</taxon>
        <taxon>Pseudomonadota</taxon>
        <taxon>Alphaproteobacteria</taxon>
        <taxon>Acetobacterales</taxon>
        <taxon>Roseomonadaceae</taxon>
        <taxon>Rhodovarius</taxon>
    </lineage>
</organism>
<dbReference type="PANTHER" id="PTHR42964:SF1">
    <property type="entry name" value="POLYKETIDE BIOSYNTHESIS ENOYL-COA HYDRATASE PKSH-RELATED"/>
    <property type="match status" value="1"/>
</dbReference>
<dbReference type="InterPro" id="IPR051683">
    <property type="entry name" value="Enoyl-CoA_Hydratase/Isomerase"/>
</dbReference>
<evidence type="ECO:0000313" key="2">
    <source>
        <dbReference type="EMBL" id="RVT89633.1"/>
    </source>
</evidence>
<name>A0A437LW68_9PROT</name>
<dbReference type="EMBL" id="SACL01000017">
    <property type="protein sequence ID" value="RVT89633.1"/>
    <property type="molecule type" value="Genomic_DNA"/>
</dbReference>
<evidence type="ECO:0000313" key="3">
    <source>
        <dbReference type="Proteomes" id="UP000282957"/>
    </source>
</evidence>
<dbReference type="Gene3D" id="1.10.12.10">
    <property type="entry name" value="Lyase 2-enoyl-coa Hydratase, Chain A, domain 2"/>
    <property type="match status" value="1"/>
</dbReference>
<keyword evidence="3" id="KW-1185">Reference proteome</keyword>
<dbReference type="Pfam" id="PF00378">
    <property type="entry name" value="ECH_1"/>
    <property type="match status" value="1"/>
</dbReference>
<dbReference type="Gene3D" id="3.90.226.10">
    <property type="entry name" value="2-enoyl-CoA Hydratase, Chain A, domain 1"/>
    <property type="match status" value="1"/>
</dbReference>
<dbReference type="AlphaFoldDB" id="A0A437LW68"/>
<dbReference type="InterPro" id="IPR014748">
    <property type="entry name" value="Enoyl-CoA_hydra_C"/>
</dbReference>
<dbReference type="OrthoDB" id="9795613at2"/>
<proteinExistence type="inferred from homology"/>
<gene>
    <name evidence="2" type="ORF">EOD42_24870</name>
</gene>
<comment type="caution">
    <text evidence="2">The sequence shown here is derived from an EMBL/GenBank/DDBJ whole genome shotgun (WGS) entry which is preliminary data.</text>
</comment>
<dbReference type="InterPro" id="IPR029045">
    <property type="entry name" value="ClpP/crotonase-like_dom_sf"/>
</dbReference>
<dbReference type="Proteomes" id="UP000282957">
    <property type="component" value="Unassembled WGS sequence"/>
</dbReference>
<dbReference type="PANTHER" id="PTHR42964">
    <property type="entry name" value="ENOYL-COA HYDRATASE"/>
    <property type="match status" value="1"/>
</dbReference>
<evidence type="ECO:0000256" key="1">
    <source>
        <dbReference type="ARBA" id="ARBA00005254"/>
    </source>
</evidence>
<dbReference type="RefSeq" id="WP_127790313.1">
    <property type="nucleotide sequence ID" value="NZ_SACL01000017.1"/>
</dbReference>